<comment type="caution">
    <text evidence="1">The sequence shown here is derived from an EMBL/GenBank/DDBJ whole genome shotgun (WGS) entry which is preliminary data.</text>
</comment>
<keyword evidence="2" id="KW-1185">Reference proteome</keyword>
<sequence length="259" mass="30279">MIVTWMTGTCTNCGIIIIWIYETFPYARGVYVLRRNKDTHRIKRWSAIKKLKWVDVNKIFYVTKEGHRPRYKMIPSENETRKSYYLPCLEYVFGEPALVQSPVWKHFRSGRFGARARQSSKPSIEDLANQVITLEKMEFLNRQRTKVNQQHTEVNVEELSEDDLWGHINFDEPVHTTPKLVRRGKKKLLPSSIPHPPPPVFSVDLDFTIMCLQPYIPSNEAYVIISNYVCNLFGFSNEAYVIGNNYVSKIFDWHGLDST</sequence>
<evidence type="ECO:0000313" key="1">
    <source>
        <dbReference type="EMBL" id="KAJ0212973.1"/>
    </source>
</evidence>
<dbReference type="EMBL" id="NBSK02000004">
    <property type="protein sequence ID" value="KAJ0212973.1"/>
    <property type="molecule type" value="Genomic_DNA"/>
</dbReference>
<reference evidence="1 2" key="1">
    <citation type="journal article" date="2017" name="Nat. Commun.">
        <title>Genome assembly with in vitro proximity ligation data and whole-genome triplication in lettuce.</title>
        <authorList>
            <person name="Reyes-Chin-Wo S."/>
            <person name="Wang Z."/>
            <person name="Yang X."/>
            <person name="Kozik A."/>
            <person name="Arikit S."/>
            <person name="Song C."/>
            <person name="Xia L."/>
            <person name="Froenicke L."/>
            <person name="Lavelle D.O."/>
            <person name="Truco M.J."/>
            <person name="Xia R."/>
            <person name="Zhu S."/>
            <person name="Xu C."/>
            <person name="Xu H."/>
            <person name="Xu X."/>
            <person name="Cox K."/>
            <person name="Korf I."/>
            <person name="Meyers B.C."/>
            <person name="Michelmore R.W."/>
        </authorList>
    </citation>
    <scope>NUCLEOTIDE SEQUENCE [LARGE SCALE GENOMIC DNA]</scope>
    <source>
        <strain evidence="2">cv. Salinas</strain>
        <tissue evidence="1">Seedlings</tissue>
    </source>
</reference>
<name>A0A9R1VX75_LACSA</name>
<dbReference type="Proteomes" id="UP000235145">
    <property type="component" value="Unassembled WGS sequence"/>
</dbReference>
<gene>
    <name evidence="1" type="ORF">LSAT_V11C400186290</name>
</gene>
<protein>
    <submittedName>
        <fullName evidence="1">Uncharacterized protein</fullName>
    </submittedName>
</protein>
<organism evidence="1 2">
    <name type="scientific">Lactuca sativa</name>
    <name type="common">Garden lettuce</name>
    <dbReference type="NCBI Taxonomy" id="4236"/>
    <lineage>
        <taxon>Eukaryota</taxon>
        <taxon>Viridiplantae</taxon>
        <taxon>Streptophyta</taxon>
        <taxon>Embryophyta</taxon>
        <taxon>Tracheophyta</taxon>
        <taxon>Spermatophyta</taxon>
        <taxon>Magnoliopsida</taxon>
        <taxon>eudicotyledons</taxon>
        <taxon>Gunneridae</taxon>
        <taxon>Pentapetalae</taxon>
        <taxon>asterids</taxon>
        <taxon>campanulids</taxon>
        <taxon>Asterales</taxon>
        <taxon>Asteraceae</taxon>
        <taxon>Cichorioideae</taxon>
        <taxon>Cichorieae</taxon>
        <taxon>Lactucinae</taxon>
        <taxon>Lactuca</taxon>
    </lineage>
</organism>
<dbReference type="AlphaFoldDB" id="A0A9R1VX75"/>
<proteinExistence type="predicted"/>
<evidence type="ECO:0000313" key="2">
    <source>
        <dbReference type="Proteomes" id="UP000235145"/>
    </source>
</evidence>
<accession>A0A9R1VX75</accession>